<dbReference type="Gene3D" id="1.25.10.10">
    <property type="entry name" value="Leucine-rich Repeat Variant"/>
    <property type="match status" value="2"/>
</dbReference>
<dbReference type="InterPro" id="IPR016024">
    <property type="entry name" value="ARM-type_fold"/>
</dbReference>
<evidence type="ECO:0000313" key="2">
    <source>
        <dbReference type="EMBL" id="KAG2175449.1"/>
    </source>
</evidence>
<protein>
    <recommendedName>
        <fullName evidence="1">Dynein axonemal assembly factor 5 TPR repeats domain-containing protein</fullName>
    </recommendedName>
</protein>
<dbReference type="InterPro" id="IPR011989">
    <property type="entry name" value="ARM-like"/>
</dbReference>
<organism evidence="2 3">
    <name type="scientific">Mortierella isabellina</name>
    <name type="common">Filamentous fungus</name>
    <name type="synonym">Umbelopsis isabellina</name>
    <dbReference type="NCBI Taxonomy" id="91625"/>
    <lineage>
        <taxon>Eukaryota</taxon>
        <taxon>Fungi</taxon>
        <taxon>Fungi incertae sedis</taxon>
        <taxon>Mucoromycota</taxon>
        <taxon>Mucoromycotina</taxon>
        <taxon>Umbelopsidomycetes</taxon>
        <taxon>Umbelopsidales</taxon>
        <taxon>Umbelopsidaceae</taxon>
        <taxon>Umbelopsis</taxon>
    </lineage>
</organism>
<dbReference type="OrthoDB" id="413572at2759"/>
<dbReference type="InterPro" id="IPR057978">
    <property type="entry name" value="TPR_DAAF5"/>
</dbReference>
<evidence type="ECO:0000313" key="3">
    <source>
        <dbReference type="Proteomes" id="UP000654370"/>
    </source>
</evidence>
<reference evidence="2" key="1">
    <citation type="submission" date="2020-12" db="EMBL/GenBank/DDBJ databases">
        <title>Metabolic potential, ecology and presence of endohyphal bacteria is reflected in genomic diversity of Mucoromycotina.</title>
        <authorList>
            <person name="Muszewska A."/>
            <person name="Okrasinska A."/>
            <person name="Steczkiewicz K."/>
            <person name="Drgas O."/>
            <person name="Orlowska M."/>
            <person name="Perlinska-Lenart U."/>
            <person name="Aleksandrzak-Piekarczyk T."/>
            <person name="Szatraj K."/>
            <person name="Zielenkiewicz U."/>
            <person name="Pilsyk S."/>
            <person name="Malc E."/>
            <person name="Mieczkowski P."/>
            <person name="Kruszewska J.S."/>
            <person name="Biernat P."/>
            <person name="Pawlowska J."/>
        </authorList>
    </citation>
    <scope>NUCLEOTIDE SEQUENCE</scope>
    <source>
        <strain evidence="2">WA0000067209</strain>
    </source>
</reference>
<evidence type="ECO:0000259" key="1">
    <source>
        <dbReference type="Pfam" id="PF25757"/>
    </source>
</evidence>
<dbReference type="EMBL" id="JAEPQZ010000011">
    <property type="protein sequence ID" value="KAG2175449.1"/>
    <property type="molecule type" value="Genomic_DNA"/>
</dbReference>
<keyword evidence="3" id="KW-1185">Reference proteome</keyword>
<name>A0A8H7UDG7_MORIS</name>
<dbReference type="AlphaFoldDB" id="A0A8H7UDG7"/>
<accession>A0A8H7UDG7</accession>
<dbReference type="PANTHER" id="PTHR16216:SF2">
    <property type="entry name" value="DYNEIN AXONEMAL ASSEMBLY FACTOR 5"/>
    <property type="match status" value="1"/>
</dbReference>
<dbReference type="SUPFAM" id="SSF48371">
    <property type="entry name" value="ARM repeat"/>
    <property type="match status" value="1"/>
</dbReference>
<dbReference type="Pfam" id="PF25757">
    <property type="entry name" value="TPR_DNAAF5"/>
    <property type="match status" value="1"/>
</dbReference>
<dbReference type="InterPro" id="IPR052623">
    <property type="entry name" value="DAAF5"/>
</dbReference>
<proteinExistence type="predicted"/>
<feature type="domain" description="Dynein axonemal assembly factor 5 TPR repeats" evidence="1">
    <location>
        <begin position="25"/>
        <end position="311"/>
    </location>
</feature>
<dbReference type="PANTHER" id="PTHR16216">
    <property type="entry name" value="DYNEIN ASSEMBLY FACTOR 5, AXONEMAL"/>
    <property type="match status" value="1"/>
</dbReference>
<comment type="caution">
    <text evidence="2">The sequence shown here is derived from an EMBL/GenBank/DDBJ whole genome shotgun (WGS) entry which is preliminary data.</text>
</comment>
<dbReference type="Proteomes" id="UP000654370">
    <property type="component" value="Unassembled WGS sequence"/>
</dbReference>
<gene>
    <name evidence="2" type="ORF">INT43_001096</name>
</gene>
<sequence>MSVDITDALNILQPSLSILQDAKSVDRSAKRRAIQTVRDESLKRLDTPEAIHTFLKNTLNLFVGCIAHDNVEKCREQCLELLYELLQKVIDTSFAVNDTISLCKERVCVNGNMRTPAEESEEIRHGIMRLLNLVLTKCSSNTIKATTADDIVSIVQNGIKDRYPEVQRESCSILLTLAAMKSTYIGYGADKISEVVIPILRHKHAALRTLGVKVSKHIVLVNSAALKPLVRSPNEDEKSIMELLTFDHSAAVREALSDCIHQWLILSSPIERYTLAGDLLPVLMALAVDEIETVRKNGLKSLDEVDLVCLKDMEEAGILQEYKSSLQTSDKNLGLSYIIHHTFISGLKSISHTLCLPFHQNRGTSLKALKMYVEYASQSDVIPQLRTILVMLSTVKSVEKDSKLIEGIIAAISSKIPDATFYLDILLPFANNPAIQEKGLSSSTALWLLSMLFQFSSPNAVSLNTLNRVLDFLKCAPTTRKLVDQVLNVTDACAVLCHSITKYAERVDEVLSDALRYKVITIGTQFLAINSINTESHKDGISLNNFSFSSPNLFPEQMVFSTFRALQHPAQEISAIYAHYLPTILEGLRLSRSEPPEQWNDNSVNMRMVEIMLDHINSQALEEVGVPEQLVEILVRAGSMASKSGNSRETDSSCIRTRIRSVQCCIKLYSLDLDAYLFQRYFAYIFNGLLMPCFAISEPHTGASTLAVQDRLRQQTTVCLKAAISIGASVLTEEEMTLSQKTLVENLHHSDERTRELTIAALITLMEHYHSFGQNIDAEVEKECLSALLERFHDEKKSVRMCLYNSISPLLPLLSDQGKNSTTSALVNQVELSNMQGDKQALMAIRQLLKVAYDETGNAVLEIIAEKQALSKTPELYSSFIEHLQHND</sequence>